<comment type="caution">
    <text evidence="1">The sequence shown here is derived from an EMBL/GenBank/DDBJ whole genome shotgun (WGS) entry which is preliminary data.</text>
</comment>
<dbReference type="EMBL" id="JAAMOX010000001">
    <property type="protein sequence ID" value="NIH52514.1"/>
    <property type="molecule type" value="Genomic_DNA"/>
</dbReference>
<keyword evidence="2" id="KW-1185">Reference proteome</keyword>
<dbReference type="AlphaFoldDB" id="A0A7X5QYT5"/>
<organism evidence="1 2">
    <name type="scientific">Lysinibacter cavernae</name>
    <dbReference type="NCBI Taxonomy" id="1640652"/>
    <lineage>
        <taxon>Bacteria</taxon>
        <taxon>Bacillati</taxon>
        <taxon>Actinomycetota</taxon>
        <taxon>Actinomycetes</taxon>
        <taxon>Micrococcales</taxon>
        <taxon>Microbacteriaceae</taxon>
        <taxon>Lysinibacter</taxon>
    </lineage>
</organism>
<protein>
    <submittedName>
        <fullName evidence="1">Uncharacterized protein</fullName>
    </submittedName>
</protein>
<gene>
    <name evidence="1" type="ORF">FHX76_000382</name>
</gene>
<evidence type="ECO:0000313" key="2">
    <source>
        <dbReference type="Proteomes" id="UP000541033"/>
    </source>
</evidence>
<dbReference type="Proteomes" id="UP000541033">
    <property type="component" value="Unassembled WGS sequence"/>
</dbReference>
<sequence length="33" mass="3466">MTITTRVHSQAAARSAFDVLFLDTGVVLCVATA</sequence>
<evidence type="ECO:0000313" key="1">
    <source>
        <dbReference type="EMBL" id="NIH52514.1"/>
    </source>
</evidence>
<proteinExistence type="predicted"/>
<reference evidence="1 2" key="1">
    <citation type="submission" date="2020-02" db="EMBL/GenBank/DDBJ databases">
        <title>Sequencing the genomes of 1000 actinobacteria strains.</title>
        <authorList>
            <person name="Klenk H.-P."/>
        </authorList>
    </citation>
    <scope>NUCLEOTIDE SEQUENCE [LARGE SCALE GENOMIC DNA]</scope>
    <source>
        <strain evidence="1 2">DSM 27960</strain>
    </source>
</reference>
<accession>A0A7X5QYT5</accession>
<name>A0A7X5QYT5_9MICO</name>